<dbReference type="Gene3D" id="2.180.10.10">
    <property type="entry name" value="RHS repeat-associated core"/>
    <property type="match status" value="1"/>
</dbReference>
<dbReference type="InterPro" id="IPR036444">
    <property type="entry name" value="PLipase_A2_dom_sf"/>
</dbReference>
<feature type="compositionally biased region" description="Pro residues" evidence="1">
    <location>
        <begin position="376"/>
        <end position="385"/>
    </location>
</feature>
<dbReference type="InterPro" id="IPR015141">
    <property type="entry name" value="PLipase_A2_prok/fun"/>
</dbReference>
<gene>
    <name evidence="3" type="ORF">HD596_005978</name>
</gene>
<proteinExistence type="predicted"/>
<evidence type="ECO:0008006" key="5">
    <source>
        <dbReference type="Google" id="ProtNLM"/>
    </source>
</evidence>
<evidence type="ECO:0000256" key="2">
    <source>
        <dbReference type="SAM" id="SignalP"/>
    </source>
</evidence>
<dbReference type="RefSeq" id="WP_185072565.1">
    <property type="nucleotide sequence ID" value="NZ_JACHMB010000001.1"/>
</dbReference>
<evidence type="ECO:0000256" key="1">
    <source>
        <dbReference type="SAM" id="MobiDB-lite"/>
    </source>
</evidence>
<organism evidence="3 4">
    <name type="scientific">Nonomuraea jabiensis</name>
    <dbReference type="NCBI Taxonomy" id="882448"/>
    <lineage>
        <taxon>Bacteria</taxon>
        <taxon>Bacillati</taxon>
        <taxon>Actinomycetota</taxon>
        <taxon>Actinomycetes</taxon>
        <taxon>Streptosporangiales</taxon>
        <taxon>Streptosporangiaceae</taxon>
        <taxon>Nonomuraea</taxon>
    </lineage>
</organism>
<feature type="region of interest" description="Disordered" evidence="1">
    <location>
        <begin position="358"/>
        <end position="388"/>
    </location>
</feature>
<dbReference type="Proteomes" id="UP000579153">
    <property type="component" value="Unassembled WGS sequence"/>
</dbReference>
<dbReference type="EMBL" id="JACHMB010000001">
    <property type="protein sequence ID" value="MBB5779222.1"/>
    <property type="molecule type" value="Genomic_DNA"/>
</dbReference>
<comment type="caution">
    <text evidence="3">The sequence shown here is derived from an EMBL/GenBank/DDBJ whole genome shotgun (WGS) entry which is preliminary data.</text>
</comment>
<dbReference type="Pfam" id="PF09056">
    <property type="entry name" value="Phospholip_A2_3"/>
    <property type="match status" value="1"/>
</dbReference>
<dbReference type="GO" id="GO:0050482">
    <property type="term" value="P:arachidonate secretion"/>
    <property type="evidence" value="ECO:0007669"/>
    <property type="project" value="InterPro"/>
</dbReference>
<dbReference type="GO" id="GO:0004623">
    <property type="term" value="F:phospholipase A2 activity"/>
    <property type="evidence" value="ECO:0007669"/>
    <property type="project" value="InterPro"/>
</dbReference>
<feature type="signal peptide" evidence="2">
    <location>
        <begin position="1"/>
        <end position="24"/>
    </location>
</feature>
<feature type="chain" id="PRO_5030911147" description="Phospholipase" evidence="2">
    <location>
        <begin position="25"/>
        <end position="539"/>
    </location>
</feature>
<evidence type="ECO:0000313" key="4">
    <source>
        <dbReference type="Proteomes" id="UP000579153"/>
    </source>
</evidence>
<sequence length="539" mass="57419">MRRLTTAVALSTVLIPFLSPEASASTVAEPPPAEVQEVGPGQYFADSATFKIAESDVSFAAIGRRHGVAAANGDLARPQSAPATRPELAVFGPGWQGEFLGGAINRKLEVQNGAIVVTDLEEGGSTRYDLKSSVSLPGGGGINTYEDATGAKLTETTKWDATAGAMRTTMSEAITVDPGTQDAGDDTFTDSSGNPVSAADLKFTYTWAQPAGLQSTDTWRVTSVGTAAYGKSTVGYDPQGRISTIKEPAGTEVPETTLAFTYATSTTAGTSTLGDFAGRLKEITVTLGAEAPQTAARYAYDLSGLLRTVSDPSDGTTQATYAYDQIGRLTSIDSRSNGAWQLSFPAGTAVPQVTSVDADRPTADTPIEGSGGIPSPVTPEPPPGDFIPGGIDGTQAYPKYCPTAKDWMWWTKIGCISYAAHYGWHSPSWKRTASGFKVMGINHDHCTQSPDRPSGFDYRPACDSHDYGYGLIGNTYKKYKYYLDRSRKADVDNRFYITLRDKVCGGYFILVRGACRRIAFVYWGFVRVKGNPKNGANAT</sequence>
<dbReference type="AlphaFoldDB" id="A0A7W9G8L8"/>
<evidence type="ECO:0000313" key="3">
    <source>
        <dbReference type="EMBL" id="MBB5779222.1"/>
    </source>
</evidence>
<dbReference type="Gene3D" id="1.20.90.10">
    <property type="entry name" value="Phospholipase A2 domain"/>
    <property type="match status" value="1"/>
</dbReference>
<name>A0A7W9G8L8_9ACTN</name>
<accession>A0A7W9G8L8</accession>
<dbReference type="SUPFAM" id="SSF48619">
    <property type="entry name" value="Phospholipase A2, PLA2"/>
    <property type="match status" value="1"/>
</dbReference>
<keyword evidence="2" id="KW-0732">Signal</keyword>
<dbReference type="InterPro" id="IPR031325">
    <property type="entry name" value="RHS_repeat"/>
</dbReference>
<reference evidence="3 4" key="1">
    <citation type="submission" date="2020-08" db="EMBL/GenBank/DDBJ databases">
        <title>Sequencing the genomes of 1000 actinobacteria strains.</title>
        <authorList>
            <person name="Klenk H.-P."/>
        </authorList>
    </citation>
    <scope>NUCLEOTIDE SEQUENCE [LARGE SCALE GENOMIC DNA]</scope>
    <source>
        <strain evidence="3 4">DSM 45507</strain>
    </source>
</reference>
<dbReference type="Pfam" id="PF05593">
    <property type="entry name" value="RHS_repeat"/>
    <property type="match status" value="1"/>
</dbReference>
<protein>
    <recommendedName>
        <fullName evidence="5">Phospholipase</fullName>
    </recommendedName>
</protein>
<dbReference type="GO" id="GO:0006644">
    <property type="term" value="P:phospholipid metabolic process"/>
    <property type="evidence" value="ECO:0007669"/>
    <property type="project" value="InterPro"/>
</dbReference>
<keyword evidence="4" id="KW-1185">Reference proteome</keyword>